<organism evidence="1">
    <name type="scientific">Sesamum angustifolium</name>
    <dbReference type="NCBI Taxonomy" id="2727405"/>
    <lineage>
        <taxon>Eukaryota</taxon>
        <taxon>Viridiplantae</taxon>
        <taxon>Streptophyta</taxon>
        <taxon>Embryophyta</taxon>
        <taxon>Tracheophyta</taxon>
        <taxon>Spermatophyta</taxon>
        <taxon>Magnoliopsida</taxon>
        <taxon>eudicotyledons</taxon>
        <taxon>Gunneridae</taxon>
        <taxon>Pentapetalae</taxon>
        <taxon>asterids</taxon>
        <taxon>lamiids</taxon>
        <taxon>Lamiales</taxon>
        <taxon>Pedaliaceae</taxon>
        <taxon>Sesamum</taxon>
    </lineage>
</organism>
<reference evidence="1" key="1">
    <citation type="submission" date="2020-06" db="EMBL/GenBank/DDBJ databases">
        <authorList>
            <person name="Li T."/>
            <person name="Hu X."/>
            <person name="Zhang T."/>
            <person name="Song X."/>
            <person name="Zhang H."/>
            <person name="Dai N."/>
            <person name="Sheng W."/>
            <person name="Hou X."/>
            <person name="Wei L."/>
        </authorList>
    </citation>
    <scope>NUCLEOTIDE SEQUENCE</scope>
    <source>
        <strain evidence="1">G01</strain>
        <tissue evidence="1">Leaf</tissue>
    </source>
</reference>
<gene>
    <name evidence="1" type="ORF">Sangu_1021700</name>
</gene>
<protein>
    <submittedName>
        <fullName evidence="1">Uncharacterized protein</fullName>
    </submittedName>
</protein>
<reference evidence="1" key="2">
    <citation type="journal article" date="2024" name="Plant">
        <title>Genomic evolution and insights into agronomic trait innovations of Sesamum species.</title>
        <authorList>
            <person name="Miao H."/>
            <person name="Wang L."/>
            <person name="Qu L."/>
            <person name="Liu H."/>
            <person name="Sun Y."/>
            <person name="Le M."/>
            <person name="Wang Q."/>
            <person name="Wei S."/>
            <person name="Zheng Y."/>
            <person name="Lin W."/>
            <person name="Duan Y."/>
            <person name="Cao H."/>
            <person name="Xiong S."/>
            <person name="Wang X."/>
            <person name="Wei L."/>
            <person name="Li C."/>
            <person name="Ma Q."/>
            <person name="Ju M."/>
            <person name="Zhao R."/>
            <person name="Li G."/>
            <person name="Mu C."/>
            <person name="Tian Q."/>
            <person name="Mei H."/>
            <person name="Zhang T."/>
            <person name="Gao T."/>
            <person name="Zhang H."/>
        </authorList>
    </citation>
    <scope>NUCLEOTIDE SEQUENCE</scope>
    <source>
        <strain evidence="1">G01</strain>
    </source>
</reference>
<evidence type="ECO:0000313" key="1">
    <source>
        <dbReference type="EMBL" id="KAL0347939.1"/>
    </source>
</evidence>
<name>A0AAW2NWJ1_9LAMI</name>
<comment type="caution">
    <text evidence="1">The sequence shown here is derived from an EMBL/GenBank/DDBJ whole genome shotgun (WGS) entry which is preliminary data.</text>
</comment>
<dbReference type="AlphaFoldDB" id="A0AAW2NWJ1"/>
<proteinExistence type="predicted"/>
<dbReference type="EMBL" id="JACGWK010000006">
    <property type="protein sequence ID" value="KAL0347939.1"/>
    <property type="molecule type" value="Genomic_DNA"/>
</dbReference>
<sequence length="75" mass="8334">MECLVSLLQSDIYAAHSYVLDRWRPMRRDLGFRTEGSLAEVMRDGTEVVRTIGESRVVNSHVAAEGHCSLGGRAD</sequence>
<accession>A0AAW2NWJ1</accession>